<keyword evidence="2" id="KW-1185">Reference proteome</keyword>
<dbReference type="EMBL" id="JAUFQC010000027">
    <property type="protein sequence ID" value="MDN3612322.1"/>
    <property type="molecule type" value="Genomic_DNA"/>
</dbReference>
<proteinExistence type="predicted"/>
<organism evidence="1 2">
    <name type="scientific">Vibrio ostreicida</name>
    <dbReference type="NCBI Taxonomy" id="526588"/>
    <lineage>
        <taxon>Bacteria</taxon>
        <taxon>Pseudomonadati</taxon>
        <taxon>Pseudomonadota</taxon>
        <taxon>Gammaproteobacteria</taxon>
        <taxon>Vibrionales</taxon>
        <taxon>Vibrionaceae</taxon>
        <taxon>Vibrio</taxon>
    </lineage>
</organism>
<name>A0ABT8C1W0_9VIBR</name>
<sequence length="60" mass="6520">MGFLIDNITDTVHLGAIVDLAKVKNSVNHSLGILTAQSAQQQYSRCQINALVTFLHQKGP</sequence>
<evidence type="ECO:0000313" key="2">
    <source>
        <dbReference type="Proteomes" id="UP001238540"/>
    </source>
</evidence>
<dbReference type="RefSeq" id="WP_076588523.1">
    <property type="nucleotide sequence ID" value="NZ_JAUFQC010000027.1"/>
</dbReference>
<protein>
    <submittedName>
        <fullName evidence="1">Uncharacterized protein</fullName>
    </submittedName>
</protein>
<gene>
    <name evidence="1" type="ORF">QWZ16_22250</name>
</gene>
<reference evidence="2" key="1">
    <citation type="journal article" date="2019" name="Int. J. Syst. Evol. Microbiol.">
        <title>The Global Catalogue of Microorganisms (GCM) 10K type strain sequencing project: providing services to taxonomists for standard genome sequencing and annotation.</title>
        <authorList>
            <consortium name="The Broad Institute Genomics Platform"/>
            <consortium name="The Broad Institute Genome Sequencing Center for Infectious Disease"/>
            <person name="Wu L."/>
            <person name="Ma J."/>
        </authorList>
    </citation>
    <scope>NUCLEOTIDE SEQUENCE [LARGE SCALE GENOMIC DNA]</scope>
    <source>
        <strain evidence="2">CECT 7398</strain>
    </source>
</reference>
<comment type="caution">
    <text evidence="1">The sequence shown here is derived from an EMBL/GenBank/DDBJ whole genome shotgun (WGS) entry which is preliminary data.</text>
</comment>
<dbReference type="Proteomes" id="UP001238540">
    <property type="component" value="Unassembled WGS sequence"/>
</dbReference>
<accession>A0ABT8C1W0</accession>
<evidence type="ECO:0000313" key="1">
    <source>
        <dbReference type="EMBL" id="MDN3612322.1"/>
    </source>
</evidence>